<keyword evidence="1" id="KW-1133">Transmembrane helix</keyword>
<evidence type="ECO:0000313" key="3">
    <source>
        <dbReference type="Proteomes" id="UP000266426"/>
    </source>
</evidence>
<sequence>MDLKEKIRMMSILILACGMIFIPVGLFQASEIPVLMRFLNPASPMGVGAYLVLFGLVLLGMTGILPDSER</sequence>
<organism evidence="2 3">
    <name type="scientific">Candidatus Auribacter fodinae</name>
    <dbReference type="NCBI Taxonomy" id="2093366"/>
    <lineage>
        <taxon>Bacteria</taxon>
        <taxon>Pseudomonadati</taxon>
        <taxon>Candidatus Auribacterota</taxon>
        <taxon>Candidatus Auribacteria</taxon>
        <taxon>Candidatus Auribacterales</taxon>
        <taxon>Candidatus Auribacteraceae</taxon>
        <taxon>Candidatus Auribacter</taxon>
    </lineage>
</organism>
<dbReference type="Proteomes" id="UP000266426">
    <property type="component" value="Unassembled WGS sequence"/>
</dbReference>
<proteinExistence type="predicted"/>
<protein>
    <submittedName>
        <fullName evidence="2">Uncharacterized protein</fullName>
    </submittedName>
</protein>
<name>A0A3A4QYY6_9BACT</name>
<keyword evidence="1" id="KW-0472">Membrane</keyword>
<dbReference type="EMBL" id="QZJZ01000082">
    <property type="protein sequence ID" value="RJP57356.1"/>
    <property type="molecule type" value="Genomic_DNA"/>
</dbReference>
<evidence type="ECO:0000313" key="2">
    <source>
        <dbReference type="EMBL" id="RJP57356.1"/>
    </source>
</evidence>
<accession>A0A3A4QYY6</accession>
<reference evidence="2 3" key="1">
    <citation type="journal article" date="2017" name="ISME J.">
        <title>Energy and carbon metabolisms in a deep terrestrial subsurface fluid microbial community.</title>
        <authorList>
            <person name="Momper L."/>
            <person name="Jungbluth S.P."/>
            <person name="Lee M.D."/>
            <person name="Amend J.P."/>
        </authorList>
    </citation>
    <scope>NUCLEOTIDE SEQUENCE [LARGE SCALE GENOMIC DNA]</scope>
    <source>
        <strain evidence="2">SURF_26</strain>
    </source>
</reference>
<feature type="transmembrane region" description="Helical" evidence="1">
    <location>
        <begin position="45"/>
        <end position="65"/>
    </location>
</feature>
<dbReference type="AlphaFoldDB" id="A0A3A4QYY6"/>
<comment type="caution">
    <text evidence="2">The sequence shown here is derived from an EMBL/GenBank/DDBJ whole genome shotgun (WGS) entry which is preliminary data.</text>
</comment>
<keyword evidence="1" id="KW-0812">Transmembrane</keyword>
<gene>
    <name evidence="2" type="ORF">C4541_10370</name>
</gene>
<evidence type="ECO:0000256" key="1">
    <source>
        <dbReference type="SAM" id="Phobius"/>
    </source>
</evidence>